<organism evidence="2 3">
    <name type="scientific">Bremia lactucae</name>
    <name type="common">Lettuce downy mildew</name>
    <dbReference type="NCBI Taxonomy" id="4779"/>
    <lineage>
        <taxon>Eukaryota</taxon>
        <taxon>Sar</taxon>
        <taxon>Stramenopiles</taxon>
        <taxon>Oomycota</taxon>
        <taxon>Peronosporomycetes</taxon>
        <taxon>Peronosporales</taxon>
        <taxon>Peronosporaceae</taxon>
        <taxon>Bremia</taxon>
    </lineage>
</organism>
<feature type="domain" description="DHHA2" evidence="1">
    <location>
        <begin position="158"/>
        <end position="316"/>
    </location>
</feature>
<dbReference type="InterPro" id="IPR038763">
    <property type="entry name" value="DHH_sf"/>
</dbReference>
<comment type="caution">
    <text evidence="2">The sequence shown here is derived from an EMBL/GenBank/DDBJ whole genome shotgun (WGS) entry which is preliminary data.</text>
</comment>
<reference evidence="2 3" key="1">
    <citation type="journal article" date="2021" name="Genome Biol.">
        <title>AFLAP: assembly-free linkage analysis pipeline using k-mers from genome sequencing data.</title>
        <authorList>
            <person name="Fletcher K."/>
            <person name="Zhang L."/>
            <person name="Gil J."/>
            <person name="Han R."/>
            <person name="Cavanaugh K."/>
            <person name="Michelmore R."/>
        </authorList>
    </citation>
    <scope>NUCLEOTIDE SEQUENCE [LARGE SCALE GENOMIC DNA]</scope>
    <source>
        <strain evidence="2 3">SF5</strain>
    </source>
</reference>
<dbReference type="Gene3D" id="3.10.310.20">
    <property type="entry name" value="DHHA2 domain"/>
    <property type="match status" value="1"/>
</dbReference>
<dbReference type="RefSeq" id="XP_067817343.1">
    <property type="nucleotide sequence ID" value="XM_067960054.1"/>
</dbReference>
<dbReference type="PANTHER" id="PTHR12112:SF39">
    <property type="entry name" value="EG:152A3.5 PROTEIN (FBGN0003116_PN PROTEIN)"/>
    <property type="match status" value="1"/>
</dbReference>
<name>A0A976IDM9_BRELC</name>
<dbReference type="GO" id="GO:0005737">
    <property type="term" value="C:cytoplasm"/>
    <property type="evidence" value="ECO:0007669"/>
    <property type="project" value="InterPro"/>
</dbReference>
<dbReference type="SMART" id="SM01131">
    <property type="entry name" value="DHHA2"/>
    <property type="match status" value="1"/>
</dbReference>
<dbReference type="OrthoDB" id="374045at2759"/>
<evidence type="ECO:0000313" key="3">
    <source>
        <dbReference type="Proteomes" id="UP000294530"/>
    </source>
</evidence>
<dbReference type="KEGG" id="blac:94345725"/>
<dbReference type="InterPro" id="IPR038222">
    <property type="entry name" value="DHHA2_dom_sf"/>
</dbReference>
<dbReference type="Proteomes" id="UP000294530">
    <property type="component" value="Unassembled WGS sequence"/>
</dbReference>
<gene>
    <name evidence="2" type="ORF">CCR75_001953</name>
</gene>
<dbReference type="GeneID" id="94345725"/>
<evidence type="ECO:0000259" key="1">
    <source>
        <dbReference type="SMART" id="SM01131"/>
    </source>
</evidence>
<sequence>MDLALRCDVTLLFQELGVDTDALVFVDEFPWKIKSIVEVTLMDHNAVTNKNIPHGYDLQVVEIVDHHSDLGQHLNAQKREIAFADGKALVASTCTLVAEKLFEFDSHDVHKLLATMLLGVIALDSINFDPTAKKVTPRDAKAAKLLEEMAFARKEDLYDWLQNAKFNPGRWQAFSLEETLRVDHKEFTFVAVDGSAKKIGISSVLIDLKAFMLKAEDASALCRGLSSFCNQNELALSLVMTMYMMPDKQCQRQLLFFEEDGIYSKHCVDFITKIGFLEVVPLVLPAVYRDERIVAFDQLNASASRKQVAPIILSALTKVPRRA</sequence>
<protein>
    <recommendedName>
        <fullName evidence="1">DHHA2 domain-containing protein</fullName>
    </recommendedName>
</protein>
<dbReference type="Pfam" id="PF02833">
    <property type="entry name" value="DHHA2"/>
    <property type="match status" value="1"/>
</dbReference>
<evidence type="ECO:0000313" key="2">
    <source>
        <dbReference type="EMBL" id="TDH67844.1"/>
    </source>
</evidence>
<dbReference type="PANTHER" id="PTHR12112">
    <property type="entry name" value="BNIP - RELATED"/>
    <property type="match status" value="1"/>
</dbReference>
<dbReference type="Gene3D" id="3.90.1640.10">
    <property type="entry name" value="inorganic pyrophosphatase (n-terminal core)"/>
    <property type="match status" value="1"/>
</dbReference>
<dbReference type="EMBL" id="SHOA02000013">
    <property type="protein sequence ID" value="TDH67844.1"/>
    <property type="molecule type" value="Genomic_DNA"/>
</dbReference>
<keyword evidence="3" id="KW-1185">Reference proteome</keyword>
<dbReference type="GO" id="GO:0004309">
    <property type="term" value="F:exopolyphosphatase activity"/>
    <property type="evidence" value="ECO:0007669"/>
    <property type="project" value="TreeGrafter"/>
</dbReference>
<accession>A0A976IDM9</accession>
<dbReference type="SUPFAM" id="SSF64182">
    <property type="entry name" value="DHH phosphoesterases"/>
    <property type="match status" value="1"/>
</dbReference>
<dbReference type="AlphaFoldDB" id="A0A976IDM9"/>
<dbReference type="InterPro" id="IPR004097">
    <property type="entry name" value="DHHA2"/>
</dbReference>
<proteinExistence type="predicted"/>